<dbReference type="PANTHER" id="PTHR24282">
    <property type="entry name" value="CYTOCHROME P450 FAMILY MEMBER"/>
    <property type="match status" value="1"/>
</dbReference>
<comment type="similarity">
    <text evidence="2">Belongs to the cytochrome P450 family.</text>
</comment>
<evidence type="ECO:0000313" key="12">
    <source>
        <dbReference type="Proteomes" id="UP000077755"/>
    </source>
</evidence>
<keyword evidence="3" id="KW-0349">Heme</keyword>
<evidence type="ECO:0000313" key="11">
    <source>
        <dbReference type="EMBL" id="WOG84971.1"/>
    </source>
</evidence>
<evidence type="ECO:0000256" key="5">
    <source>
        <dbReference type="ARBA" id="ARBA00022723"/>
    </source>
</evidence>
<keyword evidence="10" id="KW-0472">Membrane</keyword>
<dbReference type="GO" id="GO:0005506">
    <property type="term" value="F:iron ion binding"/>
    <property type="evidence" value="ECO:0007669"/>
    <property type="project" value="InterPro"/>
</dbReference>
<dbReference type="GO" id="GO:0004497">
    <property type="term" value="F:monooxygenase activity"/>
    <property type="evidence" value="ECO:0007669"/>
    <property type="project" value="UniProtKB-KW"/>
</dbReference>
<evidence type="ECO:0000256" key="6">
    <source>
        <dbReference type="ARBA" id="ARBA00022989"/>
    </source>
</evidence>
<keyword evidence="7" id="KW-0560">Oxidoreductase</keyword>
<evidence type="ECO:0000256" key="10">
    <source>
        <dbReference type="ARBA" id="ARBA00023136"/>
    </source>
</evidence>
<dbReference type="GO" id="GO:0016705">
    <property type="term" value="F:oxidoreductase activity, acting on paired donors, with incorporation or reduction of molecular oxygen"/>
    <property type="evidence" value="ECO:0007669"/>
    <property type="project" value="InterPro"/>
</dbReference>
<dbReference type="GO" id="GO:0020037">
    <property type="term" value="F:heme binding"/>
    <property type="evidence" value="ECO:0007669"/>
    <property type="project" value="InterPro"/>
</dbReference>
<evidence type="ECO:0000256" key="4">
    <source>
        <dbReference type="ARBA" id="ARBA00022692"/>
    </source>
</evidence>
<keyword evidence="5" id="KW-0479">Metal-binding</keyword>
<dbReference type="GO" id="GO:0016020">
    <property type="term" value="C:membrane"/>
    <property type="evidence" value="ECO:0007669"/>
    <property type="project" value="UniProtKB-SubCell"/>
</dbReference>
<reference evidence="11" key="2">
    <citation type="submission" date="2022-03" db="EMBL/GenBank/DDBJ databases">
        <title>Draft title - Genomic analysis of global carrot germplasm unveils the trajectory of domestication and the origin of high carotenoid orange carrot.</title>
        <authorList>
            <person name="Iorizzo M."/>
            <person name="Ellison S."/>
            <person name="Senalik D."/>
            <person name="Macko-Podgorni A."/>
            <person name="Grzebelus D."/>
            <person name="Bostan H."/>
            <person name="Rolling W."/>
            <person name="Curaba J."/>
            <person name="Simon P."/>
        </authorList>
    </citation>
    <scope>NUCLEOTIDE SEQUENCE</scope>
    <source>
        <tissue evidence="11">Leaf</tissue>
    </source>
</reference>
<gene>
    <name evidence="11" type="ORF">DCAR_0104157</name>
</gene>
<reference evidence="11" key="1">
    <citation type="journal article" date="2016" name="Nat. Genet.">
        <title>A high-quality carrot genome assembly provides new insights into carotenoid accumulation and asterid genome evolution.</title>
        <authorList>
            <person name="Iorizzo M."/>
            <person name="Ellison S."/>
            <person name="Senalik D."/>
            <person name="Zeng P."/>
            <person name="Satapoomin P."/>
            <person name="Huang J."/>
            <person name="Bowman M."/>
            <person name="Iovene M."/>
            <person name="Sanseverino W."/>
            <person name="Cavagnaro P."/>
            <person name="Yildiz M."/>
            <person name="Macko-Podgorni A."/>
            <person name="Moranska E."/>
            <person name="Grzebelus E."/>
            <person name="Grzebelus D."/>
            <person name="Ashrafi H."/>
            <person name="Zheng Z."/>
            <person name="Cheng S."/>
            <person name="Spooner D."/>
            <person name="Van Deynze A."/>
            <person name="Simon P."/>
        </authorList>
    </citation>
    <scope>NUCLEOTIDE SEQUENCE</scope>
    <source>
        <tissue evidence="11">Leaf</tissue>
    </source>
</reference>
<dbReference type="AlphaFoldDB" id="A0A166ILG3"/>
<evidence type="ECO:0000256" key="2">
    <source>
        <dbReference type="ARBA" id="ARBA00010617"/>
    </source>
</evidence>
<proteinExistence type="inferred from homology"/>
<protein>
    <submittedName>
        <fullName evidence="11">Uncharacterized protein</fullName>
    </submittedName>
</protein>
<accession>A0A166ILG3</accession>
<name>A0A166ILG3_DAUCS</name>
<comment type="subcellular location">
    <subcellularLocation>
        <location evidence="1">Membrane</location>
    </subcellularLocation>
</comment>
<organism evidence="11 12">
    <name type="scientific">Daucus carota subsp. sativus</name>
    <name type="common">Carrot</name>
    <dbReference type="NCBI Taxonomy" id="79200"/>
    <lineage>
        <taxon>Eukaryota</taxon>
        <taxon>Viridiplantae</taxon>
        <taxon>Streptophyta</taxon>
        <taxon>Embryophyta</taxon>
        <taxon>Tracheophyta</taxon>
        <taxon>Spermatophyta</taxon>
        <taxon>Magnoliopsida</taxon>
        <taxon>eudicotyledons</taxon>
        <taxon>Gunneridae</taxon>
        <taxon>Pentapetalae</taxon>
        <taxon>asterids</taxon>
        <taxon>campanulids</taxon>
        <taxon>Apiales</taxon>
        <taxon>Apiaceae</taxon>
        <taxon>Apioideae</taxon>
        <taxon>Scandiceae</taxon>
        <taxon>Daucinae</taxon>
        <taxon>Daucus</taxon>
        <taxon>Daucus sect. Daucus</taxon>
    </lineage>
</organism>
<dbReference type="Gramene" id="KZN11258">
    <property type="protein sequence ID" value="KZN11258"/>
    <property type="gene ID" value="DCAR_003914"/>
</dbReference>
<keyword evidence="12" id="KW-1185">Reference proteome</keyword>
<dbReference type="Gene3D" id="1.10.630.10">
    <property type="entry name" value="Cytochrome P450"/>
    <property type="match status" value="1"/>
</dbReference>
<dbReference type="InterPro" id="IPR036396">
    <property type="entry name" value="Cyt_P450_sf"/>
</dbReference>
<evidence type="ECO:0000256" key="8">
    <source>
        <dbReference type="ARBA" id="ARBA00023004"/>
    </source>
</evidence>
<dbReference type="Proteomes" id="UP000077755">
    <property type="component" value="Chromosome 1"/>
</dbReference>
<evidence type="ECO:0000256" key="3">
    <source>
        <dbReference type="ARBA" id="ARBA00022617"/>
    </source>
</evidence>
<keyword evidence="8" id="KW-0408">Iron</keyword>
<keyword evidence="4" id="KW-0812">Transmembrane</keyword>
<dbReference type="PANTHER" id="PTHR24282:SF28">
    <property type="entry name" value="CYTOCHROME P450"/>
    <property type="match status" value="1"/>
</dbReference>
<dbReference type="InterPro" id="IPR050665">
    <property type="entry name" value="Cytochrome_P450_Monooxygen"/>
</dbReference>
<keyword evidence="9" id="KW-0503">Monooxygenase</keyword>
<dbReference type="SUPFAM" id="SSF48264">
    <property type="entry name" value="Cytochrome P450"/>
    <property type="match status" value="1"/>
</dbReference>
<evidence type="ECO:0000256" key="1">
    <source>
        <dbReference type="ARBA" id="ARBA00004370"/>
    </source>
</evidence>
<sequence length="328" mass="36805">MEQTLLCIAFPAFVFSLVSIIIYAVHDLCLKPKFLRAKLLKQGIAGPKPTLIKELASDAIIHNSNETLSLDCRSVVLPAFHISANGPSNLNMPRVVLESGNTLVKSLESLVESEGGIADVRVDDYVKTFTDLMEVSGSPTVLVDGRPFYRYFPTKMHRQQWRLEKEIYRIIQNLEMKCKSEGEGEGIIHTLVDSAKHGELESSTPQQFIVDNCKELCIVAMEVPGISAIWGLMLLALHPEWQERARAEKLESVDLSHNSLSTTAKHVELGDESDSSGLELQQTHRVNKNYPQTSTKLPSKPTHYLSFSIHWNTARNEDPGDYFWTEIT</sequence>
<keyword evidence="6" id="KW-1133">Transmembrane helix</keyword>
<evidence type="ECO:0000256" key="7">
    <source>
        <dbReference type="ARBA" id="ARBA00023002"/>
    </source>
</evidence>
<dbReference type="EMBL" id="CP093343">
    <property type="protein sequence ID" value="WOG84971.1"/>
    <property type="molecule type" value="Genomic_DNA"/>
</dbReference>
<evidence type="ECO:0000256" key="9">
    <source>
        <dbReference type="ARBA" id="ARBA00023033"/>
    </source>
</evidence>